<dbReference type="InterPro" id="IPR011991">
    <property type="entry name" value="ArsR-like_HTH"/>
</dbReference>
<reference evidence="14 15" key="2">
    <citation type="journal article" date="2015" name="Genome Announc.">
        <title>Complete Genome Sequences of Evolved Arsenate-Resistant Metallosphaera sedula Strains.</title>
        <authorList>
            <person name="Ai C."/>
            <person name="McCarthy S."/>
            <person name="Schackwitz W."/>
            <person name="Martin J."/>
            <person name="Lipzen A."/>
            <person name="Blum P."/>
        </authorList>
    </citation>
    <scope>NUCLEOTIDE SEQUENCE [LARGE SCALE GENOMIC DNA]</scope>
    <source>
        <strain evidence="9 15">ARS120-1</strain>
        <strain evidence="10 14">ARS120-2</strain>
        <strain evidence="7 17">ARS50-1</strain>
        <strain evidence="8 16">ARS50-2</strain>
    </source>
</reference>
<evidence type="ECO:0000313" key="15">
    <source>
        <dbReference type="Proteomes" id="UP000062398"/>
    </source>
</evidence>
<organism evidence="6 12">
    <name type="scientific">Metallosphaera sedula</name>
    <dbReference type="NCBI Taxonomy" id="43687"/>
    <lineage>
        <taxon>Archaea</taxon>
        <taxon>Thermoproteota</taxon>
        <taxon>Thermoprotei</taxon>
        <taxon>Sulfolobales</taxon>
        <taxon>Sulfolobaceae</taxon>
        <taxon>Metallosphaera</taxon>
    </lineage>
</organism>
<dbReference type="OrthoDB" id="6995at2157"/>
<protein>
    <submittedName>
        <fullName evidence="7">AsnC family transcriptional regulator</fullName>
    </submittedName>
    <submittedName>
        <fullName evidence="6">Transcriptional regulator, AsnC family</fullName>
    </submittedName>
</protein>
<dbReference type="PROSITE" id="PS50956">
    <property type="entry name" value="HTH_ASNC_2"/>
    <property type="match status" value="1"/>
</dbReference>
<dbReference type="InterPro" id="IPR036388">
    <property type="entry name" value="WH-like_DNA-bd_sf"/>
</dbReference>
<evidence type="ECO:0000313" key="6">
    <source>
        <dbReference type="EMBL" id="AIM27356.1"/>
    </source>
</evidence>
<dbReference type="InterPro" id="IPR019888">
    <property type="entry name" value="Tscrpt_reg_AsnC-like"/>
</dbReference>
<dbReference type="PANTHER" id="PTHR30154">
    <property type="entry name" value="LEUCINE-RESPONSIVE REGULATORY PROTEIN"/>
    <property type="match status" value="1"/>
</dbReference>
<dbReference type="EMBL" id="CP008822">
    <property type="protein sequence ID" value="AIM27356.1"/>
    <property type="molecule type" value="Genomic_DNA"/>
</dbReference>
<dbReference type="SMART" id="SM00344">
    <property type="entry name" value="HTH_ASNC"/>
    <property type="match status" value="1"/>
</dbReference>
<dbReference type="InterPro" id="IPR019887">
    <property type="entry name" value="Tscrpt_reg_AsnC/Lrp_C"/>
</dbReference>
<dbReference type="EMBL" id="CP012173">
    <property type="protein sequence ID" value="AKV76476.1"/>
    <property type="molecule type" value="Genomic_DNA"/>
</dbReference>
<dbReference type="SUPFAM" id="SSF54909">
    <property type="entry name" value="Dimeric alpha+beta barrel"/>
    <property type="match status" value="1"/>
</dbReference>
<dbReference type="OMA" id="YIMSDMK"/>
<dbReference type="SUPFAM" id="SSF46785">
    <property type="entry name" value="Winged helix' DNA-binding domain"/>
    <property type="match status" value="1"/>
</dbReference>
<evidence type="ECO:0000259" key="5">
    <source>
        <dbReference type="PROSITE" id="PS50956"/>
    </source>
</evidence>
<dbReference type="Proteomes" id="UP000056255">
    <property type="component" value="Chromosome"/>
</dbReference>
<dbReference type="EMBL" id="CP012172">
    <property type="protein sequence ID" value="AKV74237.1"/>
    <property type="molecule type" value="Genomic_DNA"/>
</dbReference>
<dbReference type="GeneID" id="91755703"/>
<evidence type="ECO:0000313" key="8">
    <source>
        <dbReference type="EMBL" id="AKV76476.1"/>
    </source>
</evidence>
<evidence type="ECO:0000313" key="13">
    <source>
        <dbReference type="Proteomes" id="UP000056255"/>
    </source>
</evidence>
<gene>
    <name evidence="6" type="ORF">HA72_1209</name>
    <name evidence="7" type="ORF">MsedA_1228</name>
    <name evidence="8" type="ORF">MsedB_1230</name>
    <name evidence="9" type="ORF">MsedC_1228</name>
    <name evidence="10" type="ORF">MsedD_1229</name>
    <name evidence="11" type="ORF">MsedE_1232</name>
</gene>
<dbReference type="Proteomes" id="UP000062398">
    <property type="component" value="Chromosome"/>
</dbReference>
<dbReference type="Gene3D" id="3.30.70.920">
    <property type="match status" value="1"/>
</dbReference>
<evidence type="ECO:0000313" key="17">
    <source>
        <dbReference type="Proteomes" id="UP000068832"/>
    </source>
</evidence>
<dbReference type="Gene3D" id="1.10.10.10">
    <property type="entry name" value="Winged helix-like DNA-binding domain superfamily/Winged helix DNA-binding domain"/>
    <property type="match status" value="1"/>
</dbReference>
<dbReference type="InterPro" id="IPR000485">
    <property type="entry name" value="AsnC-type_HTH_dom"/>
</dbReference>
<evidence type="ECO:0000313" key="14">
    <source>
        <dbReference type="Proteomes" id="UP000061362"/>
    </source>
</evidence>
<dbReference type="InterPro" id="IPR036390">
    <property type="entry name" value="WH_DNA-bd_sf"/>
</dbReference>
<dbReference type="AlphaFoldDB" id="A0A088E4V7"/>
<keyword evidence="3" id="KW-0804">Transcription</keyword>
<proteinExistence type="predicted"/>
<evidence type="ECO:0000313" key="16">
    <source>
        <dbReference type="Proteomes" id="UP000062475"/>
    </source>
</evidence>
<name>A0A088E4V7_9CREN</name>
<dbReference type="CDD" id="cd00090">
    <property type="entry name" value="HTH_ARSR"/>
    <property type="match status" value="1"/>
</dbReference>
<evidence type="ECO:0000256" key="2">
    <source>
        <dbReference type="ARBA" id="ARBA00023125"/>
    </source>
</evidence>
<dbReference type="GO" id="GO:0043565">
    <property type="term" value="F:sequence-specific DNA binding"/>
    <property type="evidence" value="ECO:0007669"/>
    <property type="project" value="InterPro"/>
</dbReference>
<dbReference type="PRINTS" id="PR00033">
    <property type="entry name" value="HTHASNC"/>
</dbReference>
<dbReference type="RefSeq" id="WP_012021157.1">
    <property type="nucleotide sequence ID" value="NZ_AP019770.1"/>
</dbReference>
<dbReference type="EMBL" id="CP012176">
    <property type="protein sequence ID" value="AKV83214.1"/>
    <property type="molecule type" value="Genomic_DNA"/>
</dbReference>
<dbReference type="Pfam" id="PF01037">
    <property type="entry name" value="AsnC_trans_reg"/>
    <property type="match status" value="1"/>
</dbReference>
<evidence type="ECO:0000256" key="3">
    <source>
        <dbReference type="ARBA" id="ARBA00023163"/>
    </source>
</evidence>
<dbReference type="Pfam" id="PF13404">
    <property type="entry name" value="HTH_AsnC-type"/>
    <property type="match status" value="1"/>
</dbReference>
<keyword evidence="2" id="KW-0238">DNA-binding</keyword>
<dbReference type="EMBL" id="CP012175">
    <property type="protein sequence ID" value="AKV80973.1"/>
    <property type="molecule type" value="Genomic_DNA"/>
</dbReference>
<dbReference type="Proteomes" id="UP000029084">
    <property type="component" value="Chromosome"/>
</dbReference>
<evidence type="ECO:0000313" key="7">
    <source>
        <dbReference type="EMBL" id="AKV74237.1"/>
    </source>
</evidence>
<accession>A0A088E4V7</accession>
<reference evidence="6 12" key="1">
    <citation type="journal article" date="2014" name="J. Bacteriol.">
        <title>Role of an Archaeal PitA Transporter in the Copper and Arsenic Resistance of Metallosphaera sedula, an Extreme Thermoacidophile.</title>
        <authorList>
            <person name="McCarthy S."/>
            <person name="Ai C."/>
            <person name="Wheaton G."/>
            <person name="Tevatia R."/>
            <person name="Eckrich V."/>
            <person name="Kelly R."/>
            <person name="Blum P."/>
        </authorList>
    </citation>
    <scope>NUCLEOTIDE SEQUENCE [LARGE SCALE GENOMIC DNA]</scope>
    <source>
        <strain evidence="6 12">CuR1</strain>
    </source>
</reference>
<reference evidence="11 13" key="3">
    <citation type="submission" date="2015-07" db="EMBL/GenBank/DDBJ databases">
        <title>Physiological, transcriptional responses and genome re-sequencing of acid resistant extremely thermoacidophilic Metallosphaera sedula SARC-M1.</title>
        <authorList>
            <person name="Ai C."/>
            <person name="McCarthy S."/>
            <person name="Eckrich V."/>
            <person name="Rudrappa D."/>
            <person name="Qiu G."/>
            <person name="Blum P."/>
        </authorList>
    </citation>
    <scope>NUCLEOTIDE SEQUENCE [LARGE SCALE GENOMIC DNA]</scope>
    <source>
        <strain evidence="11 13">SARC-M1</strain>
    </source>
</reference>
<comment type="pathway">
    <text evidence="4">Amino-acid biosynthesis.</text>
</comment>
<evidence type="ECO:0000256" key="4">
    <source>
        <dbReference type="ARBA" id="ARBA00029440"/>
    </source>
</evidence>
<dbReference type="Proteomes" id="UP000062475">
    <property type="component" value="Chromosome"/>
</dbReference>
<keyword evidence="1" id="KW-0805">Transcription regulation</keyword>
<evidence type="ECO:0000313" key="12">
    <source>
        <dbReference type="Proteomes" id="UP000029084"/>
    </source>
</evidence>
<dbReference type="PATRIC" id="fig|43687.5.peg.1316"/>
<evidence type="ECO:0000313" key="11">
    <source>
        <dbReference type="EMBL" id="AKV83214.1"/>
    </source>
</evidence>
<dbReference type="Proteomes" id="UP000061362">
    <property type="component" value="Chromosome"/>
</dbReference>
<feature type="domain" description="HTH asnC-type" evidence="5">
    <location>
        <begin position="6"/>
        <end position="67"/>
    </location>
</feature>
<dbReference type="InterPro" id="IPR011008">
    <property type="entry name" value="Dimeric_a/b-barrel"/>
</dbReference>
<dbReference type="GO" id="GO:0043200">
    <property type="term" value="P:response to amino acid"/>
    <property type="evidence" value="ECO:0007669"/>
    <property type="project" value="TreeGrafter"/>
</dbReference>
<dbReference type="PANTHER" id="PTHR30154:SF34">
    <property type="entry name" value="TRANSCRIPTIONAL REGULATOR AZLB"/>
    <property type="match status" value="1"/>
</dbReference>
<evidence type="ECO:0000313" key="10">
    <source>
        <dbReference type="EMBL" id="AKV80973.1"/>
    </source>
</evidence>
<evidence type="ECO:0000256" key="1">
    <source>
        <dbReference type="ARBA" id="ARBA00023015"/>
    </source>
</evidence>
<dbReference type="GO" id="GO:0005829">
    <property type="term" value="C:cytosol"/>
    <property type="evidence" value="ECO:0007669"/>
    <property type="project" value="TreeGrafter"/>
</dbReference>
<evidence type="ECO:0000313" key="9">
    <source>
        <dbReference type="EMBL" id="AKV78728.1"/>
    </source>
</evidence>
<dbReference type="EMBL" id="CP012174">
    <property type="protein sequence ID" value="AKV78728.1"/>
    <property type="molecule type" value="Genomic_DNA"/>
</dbReference>
<dbReference type="Proteomes" id="UP000068832">
    <property type="component" value="Chromosome"/>
</dbReference>
<sequence length="152" mass="17662">MPSYRLDHVDMRILDKLRSNARFTFSDLSKELDIPASTLRYRIRKLEDNKVILGYYPLIDGINLGFKVSMILIIDSVPKYIESVVKEILQFPSVIRIYGVDSGPRLHVHALFREEEEAYAFISERLYKIEGITSVETSKVIKRYKTDPSFSL</sequence>